<evidence type="ECO:0000313" key="1">
    <source>
        <dbReference type="EMBL" id="MEC0230572.1"/>
    </source>
</evidence>
<comment type="caution">
    <text evidence="1">The sequence shown here is derived from an EMBL/GenBank/DDBJ whole genome shotgun (WGS) entry which is preliminary data.</text>
</comment>
<gene>
    <name evidence="1" type="ORF">P4I72_25905</name>
</gene>
<dbReference type="Proteomes" id="UP001338137">
    <property type="component" value="Unassembled WGS sequence"/>
</dbReference>
<sequence>MNERGILRVMSVMSVLSVLPVLPVLPVLSVMVLCHSATLPLLMPANGNYDPLFDPKSNFGG</sequence>
<protein>
    <submittedName>
        <fullName evidence="1">Uncharacterized protein</fullName>
    </submittedName>
</protein>
<proteinExistence type="predicted"/>
<evidence type="ECO:0000313" key="2">
    <source>
        <dbReference type="Proteomes" id="UP001338137"/>
    </source>
</evidence>
<keyword evidence="2" id="KW-1185">Reference proteome</keyword>
<accession>A0ABU6G8Q4</accession>
<organism evidence="1 2">
    <name type="scientific">Paenibacillus alba</name>
    <dbReference type="NCBI Taxonomy" id="1197127"/>
    <lineage>
        <taxon>Bacteria</taxon>
        <taxon>Bacillati</taxon>
        <taxon>Bacillota</taxon>
        <taxon>Bacilli</taxon>
        <taxon>Bacillales</taxon>
        <taxon>Paenibacillaceae</taxon>
        <taxon>Paenibacillus</taxon>
    </lineage>
</organism>
<name>A0ABU6G8Q4_9BACL</name>
<dbReference type="EMBL" id="JARLKY010000072">
    <property type="protein sequence ID" value="MEC0230572.1"/>
    <property type="molecule type" value="Genomic_DNA"/>
</dbReference>
<reference evidence="1 2" key="1">
    <citation type="submission" date="2023-03" db="EMBL/GenBank/DDBJ databases">
        <title>Bacillus Genome Sequencing.</title>
        <authorList>
            <person name="Dunlap C."/>
        </authorList>
    </citation>
    <scope>NUCLEOTIDE SEQUENCE [LARGE SCALE GENOMIC DNA]</scope>
    <source>
        <strain evidence="1 2">BD-533</strain>
    </source>
</reference>
<dbReference type="RefSeq" id="WP_326074583.1">
    <property type="nucleotide sequence ID" value="NZ_JARLKY010000072.1"/>
</dbReference>